<keyword evidence="1 2" id="KW-0732">Signal</keyword>
<reference evidence="4 5" key="1">
    <citation type="journal article" date="2024" name="Chem. Sci.">
        <title>Discovery of megapolipeptins by genome mining of a Burkholderiales bacteria collection.</title>
        <authorList>
            <person name="Paulo B.S."/>
            <person name="Recchia M.J.J."/>
            <person name="Lee S."/>
            <person name="Fergusson C.H."/>
            <person name="Romanowski S.B."/>
            <person name="Hernandez A."/>
            <person name="Krull N."/>
            <person name="Liu D.Y."/>
            <person name="Cavanagh H."/>
            <person name="Bos A."/>
            <person name="Gray C.A."/>
            <person name="Murphy B.T."/>
            <person name="Linington R.G."/>
            <person name="Eustaquio A.S."/>
        </authorList>
    </citation>
    <scope>NUCLEOTIDE SEQUENCE [LARGE SCALE GENOMIC DNA]</scope>
    <source>
        <strain evidence="4 5">RL21-008-BIB-A</strain>
    </source>
</reference>
<sequence>MKLHHLVRSIACAAVLGCVAYAADAQIIPADILANARATGVIRVANTQSSPPWSLLDDKLQVAGYDVEVAKEVARRIGVAKVVFVADSFKNFVDGLKVGKYDLVMNDVTPTPEREKQIDFSAPYGVEEFRIFVLNANSDIKEKTDLKAKRVGVTTGSSNETWARANLKESDIRTYDNGGFVFNDLANGRIDAVIVSHFGGMKYATVNKLPIKEVGKPLTFQLSAAGMVKGQPALKSAVNKAIADMIADGTIDRLSRKWVGPQYDMIGDIKEALKQQ</sequence>
<evidence type="ECO:0000256" key="2">
    <source>
        <dbReference type="SAM" id="SignalP"/>
    </source>
</evidence>
<gene>
    <name evidence="4" type="ORF">PQR62_23600</name>
</gene>
<dbReference type="PANTHER" id="PTHR35936:SF19">
    <property type="entry name" value="AMINO-ACID-BINDING PROTEIN YXEM-RELATED"/>
    <property type="match status" value="1"/>
</dbReference>
<feature type="signal peptide" evidence="2">
    <location>
        <begin position="1"/>
        <end position="22"/>
    </location>
</feature>
<accession>A0ABW9AED7</accession>
<name>A0ABW9AED7_9BURK</name>
<evidence type="ECO:0000259" key="3">
    <source>
        <dbReference type="SMART" id="SM00062"/>
    </source>
</evidence>
<dbReference type="Gene3D" id="3.40.190.10">
    <property type="entry name" value="Periplasmic binding protein-like II"/>
    <property type="match status" value="2"/>
</dbReference>
<dbReference type="SMART" id="SM00062">
    <property type="entry name" value="PBPb"/>
    <property type="match status" value="1"/>
</dbReference>
<feature type="domain" description="Solute-binding protein family 3/N-terminal" evidence="3">
    <location>
        <begin position="41"/>
        <end position="262"/>
    </location>
</feature>
<dbReference type="EMBL" id="JAQQFM010000013">
    <property type="protein sequence ID" value="MFL9927278.1"/>
    <property type="molecule type" value="Genomic_DNA"/>
</dbReference>
<organism evidence="4 5">
    <name type="scientific">Herbaspirillum lusitanum</name>
    <dbReference type="NCBI Taxonomy" id="213312"/>
    <lineage>
        <taxon>Bacteria</taxon>
        <taxon>Pseudomonadati</taxon>
        <taxon>Pseudomonadota</taxon>
        <taxon>Betaproteobacteria</taxon>
        <taxon>Burkholderiales</taxon>
        <taxon>Oxalobacteraceae</taxon>
        <taxon>Herbaspirillum</taxon>
    </lineage>
</organism>
<dbReference type="Pfam" id="PF00497">
    <property type="entry name" value="SBP_bac_3"/>
    <property type="match status" value="1"/>
</dbReference>
<dbReference type="SUPFAM" id="SSF53850">
    <property type="entry name" value="Periplasmic binding protein-like II"/>
    <property type="match status" value="1"/>
</dbReference>
<evidence type="ECO:0000256" key="1">
    <source>
        <dbReference type="ARBA" id="ARBA00022729"/>
    </source>
</evidence>
<dbReference type="InterPro" id="IPR001638">
    <property type="entry name" value="Solute-binding_3/MltF_N"/>
</dbReference>
<dbReference type="Proteomes" id="UP001629246">
    <property type="component" value="Unassembled WGS sequence"/>
</dbReference>
<protein>
    <submittedName>
        <fullName evidence="4">Transporter substrate-binding domain-containing protein</fullName>
    </submittedName>
</protein>
<evidence type="ECO:0000313" key="5">
    <source>
        <dbReference type="Proteomes" id="UP001629246"/>
    </source>
</evidence>
<comment type="caution">
    <text evidence="4">The sequence shown here is derived from an EMBL/GenBank/DDBJ whole genome shotgun (WGS) entry which is preliminary data.</text>
</comment>
<dbReference type="PANTHER" id="PTHR35936">
    <property type="entry name" value="MEMBRANE-BOUND LYTIC MUREIN TRANSGLYCOSYLASE F"/>
    <property type="match status" value="1"/>
</dbReference>
<proteinExistence type="predicted"/>
<keyword evidence="5" id="KW-1185">Reference proteome</keyword>
<evidence type="ECO:0000313" key="4">
    <source>
        <dbReference type="EMBL" id="MFL9927278.1"/>
    </source>
</evidence>
<feature type="chain" id="PRO_5045499452" evidence="2">
    <location>
        <begin position="23"/>
        <end position="276"/>
    </location>
</feature>
<dbReference type="RefSeq" id="WP_408160518.1">
    <property type="nucleotide sequence ID" value="NZ_JAQQFM010000013.1"/>
</dbReference>